<dbReference type="GO" id="GO:0000213">
    <property type="term" value="F:tRNA-intron lyase activity"/>
    <property type="evidence" value="ECO:0007669"/>
    <property type="project" value="UniProtKB-UniRule"/>
</dbReference>
<keyword evidence="3 4" id="KW-0456">Lyase</keyword>
<dbReference type="EC" id="4.6.1.16" evidence="4"/>
<dbReference type="PANTHER" id="PTHR21227:SF0">
    <property type="entry name" value="TRNA-SPLICING ENDONUCLEASE SUBUNIT SEN2"/>
    <property type="match status" value="1"/>
</dbReference>
<dbReference type="GO" id="GO:0000379">
    <property type="term" value="P:tRNA-type intron splice site recognition and cleavage"/>
    <property type="evidence" value="ECO:0007669"/>
    <property type="project" value="TreeGrafter"/>
</dbReference>
<dbReference type="Proteomes" id="UP000790833">
    <property type="component" value="Unassembled WGS sequence"/>
</dbReference>
<organism evidence="8 9">
    <name type="scientific">Scheffersomyces spartinae</name>
    <dbReference type="NCBI Taxonomy" id="45513"/>
    <lineage>
        <taxon>Eukaryota</taxon>
        <taxon>Fungi</taxon>
        <taxon>Dikarya</taxon>
        <taxon>Ascomycota</taxon>
        <taxon>Saccharomycotina</taxon>
        <taxon>Pichiomycetes</taxon>
        <taxon>Debaryomycetaceae</taxon>
        <taxon>Scheffersomyces</taxon>
    </lineage>
</organism>
<keyword evidence="9" id="KW-1185">Reference proteome</keyword>
<feature type="active site" evidence="5">
    <location>
        <position position="301"/>
    </location>
</feature>
<dbReference type="GO" id="GO:0000214">
    <property type="term" value="C:tRNA-intron endonuclease complex"/>
    <property type="evidence" value="ECO:0007669"/>
    <property type="project" value="UniProtKB-UniRule"/>
</dbReference>
<evidence type="ECO:0000313" key="9">
    <source>
        <dbReference type="Proteomes" id="UP000790833"/>
    </source>
</evidence>
<dbReference type="Pfam" id="PF01974">
    <property type="entry name" value="tRNA_int_endo"/>
    <property type="match status" value="1"/>
</dbReference>
<dbReference type="CDD" id="cd22363">
    <property type="entry name" value="tRNA-intron_lyase_C"/>
    <property type="match status" value="1"/>
</dbReference>
<accession>A0A9P7VA91</accession>
<comment type="caution">
    <text evidence="8">The sequence shown here is derived from an EMBL/GenBank/DDBJ whole genome shotgun (WGS) entry which is preliminary data.</text>
</comment>
<evidence type="ECO:0000259" key="7">
    <source>
        <dbReference type="Pfam" id="PF01974"/>
    </source>
</evidence>
<evidence type="ECO:0000313" key="8">
    <source>
        <dbReference type="EMBL" id="KAG7193703.1"/>
    </source>
</evidence>
<proteinExistence type="inferred from homology"/>
<gene>
    <name evidence="8" type="primary">SEN2</name>
    <name evidence="8" type="ORF">KQ657_000391</name>
</gene>
<feature type="active site" evidence="5">
    <location>
        <position position="342"/>
    </location>
</feature>
<dbReference type="EMBL" id="JAHMUF010000010">
    <property type="protein sequence ID" value="KAG7193703.1"/>
    <property type="molecule type" value="Genomic_DNA"/>
</dbReference>
<dbReference type="InterPro" id="IPR006677">
    <property type="entry name" value="tRNA_intron_Endonuc_cat-like"/>
</dbReference>
<dbReference type="PIRSF" id="PIRSF011789">
    <property type="entry name" value="tRNA_splic_SEN2"/>
    <property type="match status" value="1"/>
</dbReference>
<comment type="function">
    <text evidence="4">Constitutes one of the two catalytic subunit of the tRNA-splicing endonuclease complex, a complex responsible for identification and cleavage of the splice sites in pre-tRNA. It cleaves pre-tRNA at the 5'- and 3'-splice sites to release the intron. The products are an intron and two tRNA half-molecules bearing 2',3'-cyclic phosphate and 5'-OH termini. There are no conserved sequences at the splice sites, but the intron is invariably located at the same site in the gene, placing the splice sites an invariant distance from the constant structural features of the tRNA body.</text>
</comment>
<dbReference type="OrthoDB" id="10249562at2759"/>
<keyword evidence="8" id="KW-0378">Hydrolase</keyword>
<dbReference type="GeneID" id="66113765"/>
<evidence type="ECO:0000256" key="5">
    <source>
        <dbReference type="PIRSR" id="PIRSR011789-1"/>
    </source>
</evidence>
<evidence type="ECO:0000256" key="4">
    <source>
        <dbReference type="PIRNR" id="PIRNR011789"/>
    </source>
</evidence>
<dbReference type="InterPro" id="IPR011856">
    <property type="entry name" value="tRNA_endonuc-like_dom_sf"/>
</dbReference>
<keyword evidence="8" id="KW-0540">Nuclease</keyword>
<dbReference type="GO" id="GO:0003676">
    <property type="term" value="F:nucleic acid binding"/>
    <property type="evidence" value="ECO:0007669"/>
    <property type="project" value="InterPro"/>
</dbReference>
<dbReference type="InterPro" id="IPR036167">
    <property type="entry name" value="tRNA_intron_Endo_cat-like_sf"/>
</dbReference>
<protein>
    <recommendedName>
        <fullName evidence="4">tRNA-splicing endonuclease subunit Sen2</fullName>
        <ecNumber evidence="4">4.6.1.16</ecNumber>
    </recommendedName>
</protein>
<evidence type="ECO:0000256" key="2">
    <source>
        <dbReference type="ARBA" id="ARBA00022694"/>
    </source>
</evidence>
<dbReference type="NCBIfam" id="TIGR00324">
    <property type="entry name" value="endA"/>
    <property type="match status" value="1"/>
</dbReference>
<name>A0A9P7VA91_9ASCO</name>
<reference evidence="8" key="1">
    <citation type="submission" date="2021-03" db="EMBL/GenBank/DDBJ databases">
        <authorList>
            <person name="Palmer J.M."/>
        </authorList>
    </citation>
    <scope>NUCLEOTIDE SEQUENCE</scope>
    <source>
        <strain evidence="8">ARV_011</strain>
    </source>
</reference>
<dbReference type="Gene3D" id="3.40.1350.10">
    <property type="match status" value="1"/>
</dbReference>
<dbReference type="InterPro" id="IPR006676">
    <property type="entry name" value="tRNA_splic"/>
</dbReference>
<evidence type="ECO:0000256" key="1">
    <source>
        <dbReference type="ARBA" id="ARBA00008078"/>
    </source>
</evidence>
<comment type="similarity">
    <text evidence="1 4">Belongs to the tRNA-intron endonuclease family.</text>
</comment>
<keyword evidence="2 4" id="KW-0819">tRNA processing</keyword>
<dbReference type="InterPro" id="IPR016589">
    <property type="entry name" value="tRNA_splic_SEN2"/>
</dbReference>
<dbReference type="AlphaFoldDB" id="A0A9P7VA91"/>
<dbReference type="RefSeq" id="XP_043049251.1">
    <property type="nucleotide sequence ID" value="XM_043191239.1"/>
</dbReference>
<dbReference type="PANTHER" id="PTHR21227">
    <property type="entry name" value="TRNA-SPLICING ENDONUCLEASE SUBUNIT SEN2"/>
    <property type="match status" value="1"/>
</dbReference>
<sequence length="396" mass="46149">MARKRNSKQSRQVYSQPLPVKLSTELYGPLPSIFPHNPLSWIYFGFFYLKCIIRSSPQSTITPIKVHLLVDGTFGVYDDADMLQLWQQGFFGKGTLSRSDPTWRERTNTRLQTQGIAALTLEDVTRKRRMERSAFKLQRALLQELEMKARQNIITEAESLQLEAQKLKVAAMRKQTPDNNENSNNDNNDNNAKELVFSEYKELLDIIDQEKHTVVKNLEFLQLQPIEAFFLQFGLEAIDIIRDSSKHMNVWDTFVYCCEQHTGGLIPENKFILDYVTYHHFRSHGWCVRSGIKFGCDMLLYVRGPPFSHAEHAITVILNDGSHNVDWFDMGTLARIIHGVKKNLLLVYVDVPLKEYFKLVVENDQLSDREKILKLLMSYKVTEVIYRRWVPNRTRD</sequence>
<dbReference type="SUPFAM" id="SSF53032">
    <property type="entry name" value="tRNA-intron endonuclease catalytic domain-like"/>
    <property type="match status" value="1"/>
</dbReference>
<evidence type="ECO:0000256" key="3">
    <source>
        <dbReference type="ARBA" id="ARBA00023239"/>
    </source>
</evidence>
<feature type="compositionally biased region" description="Low complexity" evidence="6">
    <location>
        <begin position="178"/>
        <end position="190"/>
    </location>
</feature>
<feature type="active site" evidence="5">
    <location>
        <position position="309"/>
    </location>
</feature>
<dbReference type="GO" id="GO:0005737">
    <property type="term" value="C:cytoplasm"/>
    <property type="evidence" value="ECO:0007669"/>
    <property type="project" value="TreeGrafter"/>
</dbReference>
<feature type="region of interest" description="Disordered" evidence="6">
    <location>
        <begin position="171"/>
        <end position="191"/>
    </location>
</feature>
<evidence type="ECO:0000256" key="6">
    <source>
        <dbReference type="SAM" id="MobiDB-lite"/>
    </source>
</evidence>
<keyword evidence="8" id="KW-0255">Endonuclease</keyword>
<feature type="domain" description="tRNA intron endonuclease catalytic" evidence="7">
    <location>
        <begin position="271"/>
        <end position="350"/>
    </location>
</feature>